<proteinExistence type="predicted"/>
<evidence type="ECO:0000313" key="3">
    <source>
        <dbReference type="Proteomes" id="UP001595616"/>
    </source>
</evidence>
<reference evidence="3" key="1">
    <citation type="journal article" date="2019" name="Int. J. Syst. Evol. Microbiol.">
        <title>The Global Catalogue of Microorganisms (GCM) 10K type strain sequencing project: providing services to taxonomists for standard genome sequencing and annotation.</title>
        <authorList>
            <consortium name="The Broad Institute Genomics Platform"/>
            <consortium name="The Broad Institute Genome Sequencing Center for Infectious Disease"/>
            <person name="Wu L."/>
            <person name="Ma J."/>
        </authorList>
    </citation>
    <scope>NUCLEOTIDE SEQUENCE [LARGE SCALE GENOMIC DNA]</scope>
    <source>
        <strain evidence="3">CECT 7956</strain>
    </source>
</reference>
<dbReference type="InterPro" id="IPR009078">
    <property type="entry name" value="Ferritin-like_SF"/>
</dbReference>
<dbReference type="RefSeq" id="WP_379836178.1">
    <property type="nucleotide sequence ID" value="NZ_JBHRYQ010000001.1"/>
</dbReference>
<feature type="domain" description="DUF2383" evidence="1">
    <location>
        <begin position="7"/>
        <end position="116"/>
    </location>
</feature>
<evidence type="ECO:0000313" key="2">
    <source>
        <dbReference type="EMBL" id="MFC3810228.1"/>
    </source>
</evidence>
<dbReference type="InterPro" id="IPR019052">
    <property type="entry name" value="DUF2383"/>
</dbReference>
<protein>
    <submittedName>
        <fullName evidence="2">PA2169 family four-helix-bundle protein</fullName>
    </submittedName>
</protein>
<gene>
    <name evidence="2" type="ORF">ACFOOI_06155</name>
</gene>
<dbReference type="Proteomes" id="UP001595616">
    <property type="component" value="Unassembled WGS sequence"/>
</dbReference>
<dbReference type="InterPro" id="IPR011971">
    <property type="entry name" value="CHP02284"/>
</dbReference>
<dbReference type="EMBL" id="JBHRYQ010000001">
    <property type="protein sequence ID" value="MFC3810228.1"/>
    <property type="molecule type" value="Genomic_DNA"/>
</dbReference>
<accession>A0ABV7YS82</accession>
<sequence>MNNSEKIKSLQTLAELNVDRASGYMKLSEETKTLDLGIKAMFVRMSHQSDDYRKELDAHITKLGGEKVEIENSFLSDVHQAWIKIKAEVSSNDPETLLSSCKFGENIIIGAYESVLGDSEMKDLEIRALLEKQIAGLKTSMSVVKVVDEVV</sequence>
<dbReference type="Gene3D" id="1.20.1260.10">
    <property type="match status" value="1"/>
</dbReference>
<evidence type="ECO:0000259" key="1">
    <source>
        <dbReference type="Pfam" id="PF09537"/>
    </source>
</evidence>
<comment type="caution">
    <text evidence="2">The sequence shown here is derived from an EMBL/GenBank/DDBJ whole genome shotgun (WGS) entry which is preliminary data.</text>
</comment>
<keyword evidence="3" id="KW-1185">Reference proteome</keyword>
<dbReference type="SUPFAM" id="SSF47240">
    <property type="entry name" value="Ferritin-like"/>
    <property type="match status" value="1"/>
</dbReference>
<dbReference type="InterPro" id="IPR012347">
    <property type="entry name" value="Ferritin-like"/>
</dbReference>
<name>A0ABV7YS82_9BACT</name>
<dbReference type="Pfam" id="PF09537">
    <property type="entry name" value="DUF2383"/>
    <property type="match status" value="1"/>
</dbReference>
<dbReference type="NCBIfam" id="TIGR02284">
    <property type="entry name" value="PA2169 family four-helix-bundle protein"/>
    <property type="match status" value="1"/>
</dbReference>
<organism evidence="2 3">
    <name type="scientific">Lacihabitans lacunae</name>
    <dbReference type="NCBI Taxonomy" id="1028214"/>
    <lineage>
        <taxon>Bacteria</taxon>
        <taxon>Pseudomonadati</taxon>
        <taxon>Bacteroidota</taxon>
        <taxon>Cytophagia</taxon>
        <taxon>Cytophagales</taxon>
        <taxon>Leadbetterellaceae</taxon>
        <taxon>Lacihabitans</taxon>
    </lineage>
</organism>